<evidence type="ECO:0000313" key="2">
    <source>
        <dbReference type="Proteomes" id="UP001642483"/>
    </source>
</evidence>
<accession>A0ABP0G119</accession>
<comment type="caution">
    <text evidence="1">The sequence shown here is derived from an EMBL/GenBank/DDBJ whole genome shotgun (WGS) entry which is preliminary data.</text>
</comment>
<dbReference type="EMBL" id="CAWYQH010000100">
    <property type="protein sequence ID" value="CAK8685517.1"/>
    <property type="molecule type" value="Genomic_DNA"/>
</dbReference>
<keyword evidence="2" id="KW-1185">Reference proteome</keyword>
<dbReference type="Gene3D" id="3.80.10.10">
    <property type="entry name" value="Ribonuclease Inhibitor"/>
    <property type="match status" value="1"/>
</dbReference>
<evidence type="ECO:0008006" key="3">
    <source>
        <dbReference type="Google" id="ProtNLM"/>
    </source>
</evidence>
<reference evidence="1 2" key="1">
    <citation type="submission" date="2024-02" db="EMBL/GenBank/DDBJ databases">
        <authorList>
            <person name="Daric V."/>
            <person name="Darras S."/>
        </authorList>
    </citation>
    <scope>NUCLEOTIDE SEQUENCE [LARGE SCALE GENOMIC DNA]</scope>
</reference>
<evidence type="ECO:0000313" key="1">
    <source>
        <dbReference type="EMBL" id="CAK8685517.1"/>
    </source>
</evidence>
<dbReference type="SUPFAM" id="SSF52047">
    <property type="entry name" value="RNI-like"/>
    <property type="match status" value="1"/>
</dbReference>
<protein>
    <recommendedName>
        <fullName evidence="3">Distal membrane arm assembly complex 2-like protein</fullName>
    </recommendedName>
</protein>
<organism evidence="1 2">
    <name type="scientific">Clavelina lepadiformis</name>
    <name type="common">Light-bulb sea squirt</name>
    <name type="synonym">Ascidia lepadiformis</name>
    <dbReference type="NCBI Taxonomy" id="159417"/>
    <lineage>
        <taxon>Eukaryota</taxon>
        <taxon>Metazoa</taxon>
        <taxon>Chordata</taxon>
        <taxon>Tunicata</taxon>
        <taxon>Ascidiacea</taxon>
        <taxon>Aplousobranchia</taxon>
        <taxon>Clavelinidae</taxon>
        <taxon>Clavelina</taxon>
    </lineage>
</organism>
<dbReference type="InterPro" id="IPR032675">
    <property type="entry name" value="LRR_dom_sf"/>
</dbReference>
<sequence length="384" mass="44444">MFVKQASCFYCRNVVKSLIKHCNEQKSFKSTSFSGVRKPQGKNKELDVTSADMELSCQPDFPNVIHRVVNDKLAFWQTPQGLQIKESILTFTGRFVRMFVSVERYDNYWENVQLQEEENALKFNQFERNLFKSEGAEVTMANFTFKLGGSVKLVTDDRWVDDPRNLRAPAKKDFTIEGIDLRKSFINYDGTQHFEKLGYVRYLNVGDSKFFDNTCMTRLHPLSDTLEYLDISGTSVTPEAFSYLRIFPRLKWLNLSRLESSKLQKCIPYLLEILPPGCVVVTNDELPSDCYGIEIPFRCPAQPAKDVLLDGENVIGDPVAFNGLYGPNFLQLTDVTHVHQMWKTPLISKQRNRVLQRINMFQRKPKTHTLVEYIHKAENQRPLL</sequence>
<name>A0ABP0G119_CLALP</name>
<dbReference type="Proteomes" id="UP001642483">
    <property type="component" value="Unassembled WGS sequence"/>
</dbReference>
<gene>
    <name evidence="1" type="ORF">CVLEPA_LOCUS16642</name>
</gene>
<proteinExistence type="predicted"/>